<dbReference type="Proteomes" id="UP001497623">
    <property type="component" value="Unassembled WGS sequence"/>
</dbReference>
<keyword evidence="4" id="KW-1185">Reference proteome</keyword>
<name>A0AAV2PK76_MEGNR</name>
<dbReference type="AlphaFoldDB" id="A0AAV2PK76"/>
<keyword evidence="1" id="KW-0472">Membrane</keyword>
<evidence type="ECO:0000259" key="2">
    <source>
        <dbReference type="PROSITE" id="PS50837"/>
    </source>
</evidence>
<dbReference type="EMBL" id="CAXKWB010000202">
    <property type="protein sequence ID" value="CAL4059811.1"/>
    <property type="molecule type" value="Genomic_DNA"/>
</dbReference>
<dbReference type="InterPro" id="IPR027417">
    <property type="entry name" value="P-loop_NTPase"/>
</dbReference>
<feature type="non-terminal residue" evidence="3">
    <location>
        <position position="750"/>
    </location>
</feature>
<gene>
    <name evidence="3" type="ORF">MNOR_LOCUS854</name>
</gene>
<dbReference type="PANTHER" id="PTHR46312:SF2">
    <property type="entry name" value="NUCLEOTIDE-BINDING OLIGOMERIZATION DOMAIN-CONTAINING PROTEIN 2-LIKE"/>
    <property type="match status" value="1"/>
</dbReference>
<dbReference type="Gene3D" id="3.40.50.300">
    <property type="entry name" value="P-loop containing nucleotide triphosphate hydrolases"/>
    <property type="match status" value="1"/>
</dbReference>
<keyword evidence="1" id="KW-0812">Transmembrane</keyword>
<dbReference type="InterPro" id="IPR007111">
    <property type="entry name" value="NACHT_NTPase"/>
</dbReference>
<protein>
    <recommendedName>
        <fullName evidence="2">NACHT domain-containing protein</fullName>
    </recommendedName>
</protein>
<dbReference type="PANTHER" id="PTHR46312">
    <property type="entry name" value="NACHT DOMAIN-CONTAINING PROTEIN"/>
    <property type="match status" value="1"/>
</dbReference>
<sequence length="750" mass="86740">MARLDYFRRNRLKKRLEFFRKSFSSIGIFILMVSISVNIYEEHLSSLSTNINLNEFKQNTTSQSLVSNQEVIPYKSNRVASEQTHPNDQLLEFKGPDALTDEKWNKEFKKSFNSEVINETQTKFQHQGRCYQITPTNYIPSQASKEAGVVQLNLAIRNCVSIKLKPLKQYTNRYNITTKPFQYDDISPQNINNKISINISCAEGFVADFDNKILNRNYSQSSANNIHVDDFNCPSAYHDIFKVEMVHHNQRTRRSKYVANRIVQPNASEKYLPEQIKSIFINVFNTINLILKPEGNNGKIFLQSDLEIIKVYGPYTDFSELHPNTENYATSPGNVNQSSNVAMFIAIAVMMAGVLAPSTAVPPTVPLVNERDLNKFQVIHVLNKVAQPVLLDVYQRYKRFDDSKNIKEHLIQDFHIPLDSYRDKFDATMRNVIETTDKSGKDYDISLLVKCLRVLSWQYDPHGQHKWRDDVELERRSQKLVDKRNQTYHSFLGISIPEMRKEIDDIQNLLMDILTSLEVRYPSESRKINDLKTETVDNISYIRTHPLGNSDIKTYLLQKSMKLLRNEIPSYKTKCEEWGKLKILEFLLGSSTFHDIRLLYTETIVEKSNKLTKNTPVNCKNILTLASPFTILLIESEAGGGKTTVFRYVINDWGKGGTIMSSTDYDFIFPMLFRNPHTSSVKDLICDLVPNISTNMDTEYIMKCIEDPSQKILFFCDGYDEKNINSLQLFNEICHLKEKYPHIRVIVTSR</sequence>
<evidence type="ECO:0000313" key="3">
    <source>
        <dbReference type="EMBL" id="CAL4059811.1"/>
    </source>
</evidence>
<dbReference type="PROSITE" id="PS50837">
    <property type="entry name" value="NACHT"/>
    <property type="match status" value="1"/>
</dbReference>
<accession>A0AAV2PK76</accession>
<organism evidence="3 4">
    <name type="scientific">Meganyctiphanes norvegica</name>
    <name type="common">Northern krill</name>
    <name type="synonym">Thysanopoda norvegica</name>
    <dbReference type="NCBI Taxonomy" id="48144"/>
    <lineage>
        <taxon>Eukaryota</taxon>
        <taxon>Metazoa</taxon>
        <taxon>Ecdysozoa</taxon>
        <taxon>Arthropoda</taxon>
        <taxon>Crustacea</taxon>
        <taxon>Multicrustacea</taxon>
        <taxon>Malacostraca</taxon>
        <taxon>Eumalacostraca</taxon>
        <taxon>Eucarida</taxon>
        <taxon>Euphausiacea</taxon>
        <taxon>Euphausiidae</taxon>
        <taxon>Meganyctiphanes</taxon>
    </lineage>
</organism>
<reference evidence="3 4" key="1">
    <citation type="submission" date="2024-05" db="EMBL/GenBank/DDBJ databases">
        <authorList>
            <person name="Wallberg A."/>
        </authorList>
    </citation>
    <scope>NUCLEOTIDE SEQUENCE [LARGE SCALE GENOMIC DNA]</scope>
</reference>
<proteinExistence type="predicted"/>
<evidence type="ECO:0000313" key="4">
    <source>
        <dbReference type="Proteomes" id="UP001497623"/>
    </source>
</evidence>
<dbReference type="Pfam" id="PF05729">
    <property type="entry name" value="NACHT"/>
    <property type="match status" value="1"/>
</dbReference>
<feature type="domain" description="NACHT" evidence="2">
    <location>
        <begin position="630"/>
        <end position="750"/>
    </location>
</feature>
<evidence type="ECO:0000256" key="1">
    <source>
        <dbReference type="SAM" id="Phobius"/>
    </source>
</evidence>
<feature type="transmembrane region" description="Helical" evidence="1">
    <location>
        <begin position="21"/>
        <end position="40"/>
    </location>
</feature>
<keyword evidence="1" id="KW-1133">Transmembrane helix</keyword>
<comment type="caution">
    <text evidence="3">The sequence shown here is derived from an EMBL/GenBank/DDBJ whole genome shotgun (WGS) entry which is preliminary data.</text>
</comment>